<dbReference type="EMBL" id="JBHMFC010000093">
    <property type="protein sequence ID" value="MFB9057734.1"/>
    <property type="molecule type" value="Genomic_DNA"/>
</dbReference>
<organism evidence="1 2">
    <name type="scientific">Mariniflexile ostreae</name>
    <dbReference type="NCBI Taxonomy" id="1520892"/>
    <lineage>
        <taxon>Bacteria</taxon>
        <taxon>Pseudomonadati</taxon>
        <taxon>Bacteroidota</taxon>
        <taxon>Flavobacteriia</taxon>
        <taxon>Flavobacteriales</taxon>
        <taxon>Flavobacteriaceae</taxon>
        <taxon>Mariniflexile</taxon>
    </lineage>
</organism>
<sequence>MGTILKIAGGKYTETAGTILKHAKEGSIVFNSADDINYSAGRDITFGEYEAPEISNKYEKIVGFWWSTDKTGKKRIERARLEDTVYFHFKTIGIQEGTKIVFKLKEADFFFDDDEFEGNKVSLEGIVKGNRIMLELNLPSSWEQEVADDIFSNLELYWEWEYKGEVNSSRDKQLSVYFSNRTLYIKTPTPTHNLPEFISNDGDPMLLVEFTEGFALDQIKDKGLDMATKRAASNIKQIAFTKLKKGYMVDNYGKVYTGKRLIYEYKNIYSNSGELFEKMESGKNFGYNHGNGLRTTRGVSQLDYFAKNGKRVILLGAVKKTGRALDVFDILRFGMNDLDTSEPLSLPLGPLSPISDLAGILVQQQKAERDMFLEEDVQQEIDLAKLQGLEATRKAVKKWKYNEEFQWNLMAVSNETANKLLLGKFKYFDEFKNSADEDSTRFDNKIEILFREVYNENIVDYVYIIETIFIDE</sequence>
<evidence type="ECO:0000313" key="1">
    <source>
        <dbReference type="EMBL" id="MFB9057734.1"/>
    </source>
</evidence>
<dbReference type="Proteomes" id="UP001589585">
    <property type="component" value="Unassembled WGS sequence"/>
</dbReference>
<comment type="caution">
    <text evidence="1">The sequence shown here is derived from an EMBL/GenBank/DDBJ whole genome shotgun (WGS) entry which is preliminary data.</text>
</comment>
<evidence type="ECO:0000313" key="2">
    <source>
        <dbReference type="Proteomes" id="UP001589585"/>
    </source>
</evidence>
<dbReference type="RefSeq" id="WP_379861987.1">
    <property type="nucleotide sequence ID" value="NZ_JBHMFC010000093.1"/>
</dbReference>
<protein>
    <submittedName>
        <fullName evidence="1">Uncharacterized protein</fullName>
    </submittedName>
</protein>
<reference evidence="1 2" key="1">
    <citation type="submission" date="2024-09" db="EMBL/GenBank/DDBJ databases">
        <authorList>
            <person name="Sun Q."/>
            <person name="Mori K."/>
        </authorList>
    </citation>
    <scope>NUCLEOTIDE SEQUENCE [LARGE SCALE GENOMIC DNA]</scope>
    <source>
        <strain evidence="1 2">CECT 8622</strain>
    </source>
</reference>
<name>A0ABV5FEE5_9FLAO</name>
<accession>A0ABV5FEE5</accession>
<keyword evidence="2" id="KW-1185">Reference proteome</keyword>
<proteinExistence type="predicted"/>
<gene>
    <name evidence="1" type="ORF">ACFFU9_13385</name>
</gene>